<evidence type="ECO:0000259" key="6">
    <source>
        <dbReference type="PROSITE" id="PS51999"/>
    </source>
</evidence>
<evidence type="ECO:0000256" key="2">
    <source>
        <dbReference type="ARBA" id="ARBA00022771"/>
    </source>
</evidence>
<dbReference type="PROSITE" id="PS51999">
    <property type="entry name" value="ZF_GRF"/>
    <property type="match status" value="1"/>
</dbReference>
<evidence type="ECO:0000256" key="3">
    <source>
        <dbReference type="ARBA" id="ARBA00022833"/>
    </source>
</evidence>
<dbReference type="KEGG" id="adu:107477764"/>
<evidence type="ECO:0000256" key="5">
    <source>
        <dbReference type="SAM" id="MobiDB-lite"/>
    </source>
</evidence>
<feature type="compositionally biased region" description="Low complexity" evidence="5">
    <location>
        <begin position="1"/>
        <end position="19"/>
    </location>
</feature>
<dbReference type="PANTHER" id="PTHR33248">
    <property type="entry name" value="ZINC ION-BINDING PROTEIN"/>
    <property type="match status" value="1"/>
</dbReference>
<keyword evidence="1" id="KW-0479">Metal-binding</keyword>
<keyword evidence="2 4" id="KW-0863">Zinc-finger</keyword>
<reference evidence="8" key="2">
    <citation type="submission" date="2025-08" db="UniProtKB">
        <authorList>
            <consortium name="RefSeq"/>
        </authorList>
    </citation>
    <scope>IDENTIFICATION</scope>
    <source>
        <tissue evidence="8">Whole plant</tissue>
    </source>
</reference>
<evidence type="ECO:0000256" key="1">
    <source>
        <dbReference type="ARBA" id="ARBA00022723"/>
    </source>
</evidence>
<evidence type="ECO:0000313" key="8">
    <source>
        <dbReference type="RefSeq" id="XP_015953321.1"/>
    </source>
</evidence>
<keyword evidence="3" id="KW-0862">Zinc</keyword>
<dbReference type="Pfam" id="PF06839">
    <property type="entry name" value="Zn_ribbon_GRF"/>
    <property type="match status" value="1"/>
</dbReference>
<dbReference type="AlphaFoldDB" id="A0A6P4CL44"/>
<dbReference type="GeneID" id="107477764"/>
<proteinExistence type="predicted"/>
<feature type="region of interest" description="Disordered" evidence="5">
    <location>
        <begin position="1"/>
        <end position="20"/>
    </location>
</feature>
<dbReference type="InterPro" id="IPR010666">
    <property type="entry name" value="Znf_GRF"/>
</dbReference>
<protein>
    <submittedName>
        <fullName evidence="8">Uncharacterized protein LOC107477764</fullName>
    </submittedName>
</protein>
<dbReference type="Proteomes" id="UP000515211">
    <property type="component" value="Chromosome 3"/>
</dbReference>
<feature type="domain" description="GRF-type" evidence="6">
    <location>
        <begin position="22"/>
        <end position="64"/>
    </location>
</feature>
<accession>A0A6P4CL44</accession>
<gene>
    <name evidence="8" type="primary">LOC107477764</name>
</gene>
<reference evidence="7" key="1">
    <citation type="journal article" date="2016" name="Nat. Genet.">
        <title>The genome sequences of Arachis duranensis and Arachis ipaensis, the diploid ancestors of cultivated peanut.</title>
        <authorList>
            <person name="Bertioli D.J."/>
            <person name="Cannon S.B."/>
            <person name="Froenicke L."/>
            <person name="Huang G."/>
            <person name="Farmer A.D."/>
            <person name="Cannon E.K."/>
            <person name="Liu X."/>
            <person name="Gao D."/>
            <person name="Clevenger J."/>
            <person name="Dash S."/>
            <person name="Ren L."/>
            <person name="Moretzsohn M.C."/>
            <person name="Shirasawa K."/>
            <person name="Huang W."/>
            <person name="Vidigal B."/>
            <person name="Abernathy B."/>
            <person name="Chu Y."/>
            <person name="Niederhuth C.E."/>
            <person name="Umale P."/>
            <person name="Araujo A.C."/>
            <person name="Kozik A."/>
            <person name="Kim K.D."/>
            <person name="Burow M.D."/>
            <person name="Varshney R.K."/>
            <person name="Wang X."/>
            <person name="Zhang X."/>
            <person name="Barkley N."/>
            <person name="Guimaraes P.M."/>
            <person name="Isobe S."/>
            <person name="Guo B."/>
            <person name="Liao B."/>
            <person name="Stalker H.T."/>
            <person name="Schmitz R.J."/>
            <person name="Scheffler B.E."/>
            <person name="Leal-Bertioli S.C."/>
            <person name="Xun X."/>
            <person name="Jackson S.A."/>
            <person name="Michelmore R."/>
            <person name="Ozias-Akins P."/>
        </authorList>
    </citation>
    <scope>NUCLEOTIDE SEQUENCE [LARGE SCALE GENOMIC DNA]</scope>
    <source>
        <strain evidence="7">cv. V14167</strain>
    </source>
</reference>
<dbReference type="RefSeq" id="XP_015953321.1">
    <property type="nucleotide sequence ID" value="XM_016097835.1"/>
</dbReference>
<dbReference type="GO" id="GO:0008270">
    <property type="term" value="F:zinc ion binding"/>
    <property type="evidence" value="ECO:0007669"/>
    <property type="project" value="UniProtKB-KW"/>
</dbReference>
<keyword evidence="7" id="KW-1185">Reference proteome</keyword>
<evidence type="ECO:0000313" key="7">
    <source>
        <dbReference type="Proteomes" id="UP000515211"/>
    </source>
</evidence>
<sequence length="125" mass="14277">MASESSRSSQSRGSTQKKGLLCGYGERPVVQILGTKDNPGRRFWGCVYYEVKEECQFFRWEDPEAETEDPQVARLKRKVVALKTNVKASKWKLKVAAMLGMVGMQYLLNIKMKPEADTLKHNYVT</sequence>
<evidence type="ECO:0000256" key="4">
    <source>
        <dbReference type="PROSITE-ProRule" id="PRU01343"/>
    </source>
</evidence>
<name>A0A6P4CL44_ARADU</name>
<organism evidence="7 8">
    <name type="scientific">Arachis duranensis</name>
    <name type="common">Wild peanut</name>
    <dbReference type="NCBI Taxonomy" id="130453"/>
    <lineage>
        <taxon>Eukaryota</taxon>
        <taxon>Viridiplantae</taxon>
        <taxon>Streptophyta</taxon>
        <taxon>Embryophyta</taxon>
        <taxon>Tracheophyta</taxon>
        <taxon>Spermatophyta</taxon>
        <taxon>Magnoliopsida</taxon>
        <taxon>eudicotyledons</taxon>
        <taxon>Gunneridae</taxon>
        <taxon>Pentapetalae</taxon>
        <taxon>rosids</taxon>
        <taxon>fabids</taxon>
        <taxon>Fabales</taxon>
        <taxon>Fabaceae</taxon>
        <taxon>Papilionoideae</taxon>
        <taxon>50 kb inversion clade</taxon>
        <taxon>dalbergioids sensu lato</taxon>
        <taxon>Dalbergieae</taxon>
        <taxon>Pterocarpus clade</taxon>
        <taxon>Arachis</taxon>
    </lineage>
</organism>